<dbReference type="AlphaFoldDB" id="A0A0B6RXZ4"/>
<dbReference type="SUPFAM" id="SSF49401">
    <property type="entry name" value="Bacterial adhesins"/>
    <property type="match status" value="1"/>
</dbReference>
<evidence type="ECO:0000259" key="3">
    <source>
        <dbReference type="Pfam" id="PF00419"/>
    </source>
</evidence>
<dbReference type="Pfam" id="PF00419">
    <property type="entry name" value="Fimbrial"/>
    <property type="match status" value="1"/>
</dbReference>
<dbReference type="PANTHER" id="PTHR33420:SF3">
    <property type="entry name" value="FIMBRIAL SUBUNIT ELFA"/>
    <property type="match status" value="1"/>
</dbReference>
<evidence type="ECO:0000256" key="1">
    <source>
        <dbReference type="ARBA" id="ARBA00022729"/>
    </source>
</evidence>
<accession>A0A0B6RXZ4</accession>
<feature type="chain" id="PRO_5002109353" evidence="2">
    <location>
        <begin position="25"/>
        <end position="171"/>
    </location>
</feature>
<keyword evidence="1 2" id="KW-0732">Signal</keyword>
<evidence type="ECO:0000313" key="4">
    <source>
        <dbReference type="EMBL" id="AJK45925.1"/>
    </source>
</evidence>
<dbReference type="HOGENOM" id="CLU_088965_0_3_4"/>
<dbReference type="InterPro" id="IPR008966">
    <property type="entry name" value="Adhesion_dom_sf"/>
</dbReference>
<reference evidence="5" key="1">
    <citation type="submission" date="2011-03" db="EMBL/GenBank/DDBJ databases">
        <authorList>
            <person name="Voget S."/>
            <person name="Streit W.R."/>
            <person name="Jaeger K.E."/>
            <person name="Daniel R."/>
        </authorList>
    </citation>
    <scope>NUCLEOTIDE SEQUENCE [LARGE SCALE GENOMIC DNA]</scope>
    <source>
        <strain evidence="5">PG1</strain>
    </source>
</reference>
<evidence type="ECO:0000256" key="2">
    <source>
        <dbReference type="SAM" id="SignalP"/>
    </source>
</evidence>
<keyword evidence="5" id="KW-1185">Reference proteome</keyword>
<feature type="signal peptide" evidence="2">
    <location>
        <begin position="1"/>
        <end position="24"/>
    </location>
</feature>
<protein>
    <submittedName>
        <fullName evidence="4">Putative fimbrial major protein</fullName>
    </submittedName>
</protein>
<dbReference type="Gene3D" id="2.60.40.1090">
    <property type="entry name" value="Fimbrial-type adhesion domain"/>
    <property type="match status" value="1"/>
</dbReference>
<feature type="domain" description="Fimbrial-type adhesion" evidence="3">
    <location>
        <begin position="30"/>
        <end position="170"/>
    </location>
</feature>
<dbReference type="InterPro" id="IPR050263">
    <property type="entry name" value="Bact_Fimbrial_Adh_Pro"/>
</dbReference>
<evidence type="ECO:0000313" key="5">
    <source>
        <dbReference type="Proteomes" id="UP000031838"/>
    </source>
</evidence>
<dbReference type="RefSeq" id="WP_226993614.1">
    <property type="nucleotide sequence ID" value="NZ_BSTO01000026.1"/>
</dbReference>
<sequence>MNTHSFRCLAGALLALAASTSAHAVDGTVNFSGHIVDTPCTISTDGKTVAVNMQDVSAGAVLDTSAPKTPFSIKLSNCSTALKKNVQVTFSGTQVANGLLSLRNEPGAAKNVAIQLYQDGKTLSLDKLSESVPLKQGASEIPFAAQYVGYGGQLPVSGTANAIAQFTLTYP</sequence>
<dbReference type="InterPro" id="IPR000259">
    <property type="entry name" value="Adhesion_dom_fimbrial"/>
</dbReference>
<dbReference type="GO" id="GO:0009289">
    <property type="term" value="C:pilus"/>
    <property type="evidence" value="ECO:0007669"/>
    <property type="project" value="InterPro"/>
</dbReference>
<dbReference type="GO" id="GO:0043709">
    <property type="term" value="P:cell adhesion involved in single-species biofilm formation"/>
    <property type="evidence" value="ECO:0007669"/>
    <property type="project" value="TreeGrafter"/>
</dbReference>
<name>A0A0B6RXZ4_BURPL</name>
<organism evidence="4 5">
    <name type="scientific">Burkholderia plantarii</name>
    <dbReference type="NCBI Taxonomy" id="41899"/>
    <lineage>
        <taxon>Bacteria</taxon>
        <taxon>Pseudomonadati</taxon>
        <taxon>Pseudomonadota</taxon>
        <taxon>Betaproteobacteria</taxon>
        <taxon>Burkholderiales</taxon>
        <taxon>Burkholderiaceae</taxon>
        <taxon>Burkholderia</taxon>
    </lineage>
</organism>
<dbReference type="PANTHER" id="PTHR33420">
    <property type="entry name" value="FIMBRIAL SUBUNIT ELFA-RELATED"/>
    <property type="match status" value="1"/>
</dbReference>
<dbReference type="Proteomes" id="UP000031838">
    <property type="component" value="Chromosome 1"/>
</dbReference>
<reference evidence="4 5" key="2">
    <citation type="journal article" date="2016" name="Appl. Microbiol. Biotechnol.">
        <title>Mutations improving production and secretion of extracellular lipase by Burkholderia glumae PG1.</title>
        <authorList>
            <person name="Knapp A."/>
            <person name="Voget S."/>
            <person name="Gao R."/>
            <person name="Zaburannyi N."/>
            <person name="Krysciak D."/>
            <person name="Breuer M."/>
            <person name="Hauer B."/>
            <person name="Streit W.R."/>
            <person name="Muller R."/>
            <person name="Daniel R."/>
            <person name="Jaeger K.E."/>
        </authorList>
    </citation>
    <scope>NUCLEOTIDE SEQUENCE [LARGE SCALE GENOMIC DNA]</scope>
    <source>
        <strain evidence="4 5">PG1</strain>
    </source>
</reference>
<dbReference type="EMBL" id="CP002580">
    <property type="protein sequence ID" value="AJK45925.1"/>
    <property type="molecule type" value="Genomic_DNA"/>
</dbReference>
<dbReference type="InterPro" id="IPR036937">
    <property type="entry name" value="Adhesion_dom_fimbrial_sf"/>
</dbReference>
<gene>
    <name evidence="4" type="ORF">BGL_1c14090</name>
</gene>
<dbReference type="KEGG" id="bgp:BGL_1c14090"/>
<dbReference type="KEGG" id="bpla:bpln_1g13650"/>
<proteinExistence type="predicted"/>